<feature type="compositionally biased region" description="Acidic residues" evidence="1">
    <location>
        <begin position="607"/>
        <end position="621"/>
    </location>
</feature>
<keyword evidence="4" id="KW-1185">Reference proteome</keyword>
<dbReference type="CDD" id="cd16018">
    <property type="entry name" value="Enpp"/>
    <property type="match status" value="1"/>
</dbReference>
<feature type="transmembrane region" description="Helical" evidence="2">
    <location>
        <begin position="99"/>
        <end position="119"/>
    </location>
</feature>
<feature type="compositionally biased region" description="Acidic residues" evidence="1">
    <location>
        <begin position="640"/>
        <end position="663"/>
    </location>
</feature>
<dbReference type="FunFam" id="3.30.1360.180:FF:000003">
    <property type="entry name" value="Type I phosphodiesterase/nucleotide pyrophosphatase family protein"/>
    <property type="match status" value="1"/>
</dbReference>
<dbReference type="PANTHER" id="PTHR10151:SF120">
    <property type="entry name" value="BIS(5'-ADENOSYL)-TRIPHOSPHATASE"/>
    <property type="match status" value="1"/>
</dbReference>
<dbReference type="GO" id="GO:0047429">
    <property type="term" value="F:nucleoside triphosphate diphosphatase activity"/>
    <property type="evidence" value="ECO:0007669"/>
    <property type="project" value="TreeGrafter"/>
</dbReference>
<name>A0A9P8NYB0_9ASCO</name>
<dbReference type="Gene3D" id="3.40.720.10">
    <property type="entry name" value="Alkaline Phosphatase, subunit A"/>
    <property type="match status" value="1"/>
</dbReference>
<dbReference type="Gene3D" id="3.30.1360.180">
    <property type="match status" value="1"/>
</dbReference>
<dbReference type="Pfam" id="PF01663">
    <property type="entry name" value="Phosphodiest"/>
    <property type="match status" value="1"/>
</dbReference>
<accession>A0A9P8NYB0</accession>
<reference evidence="3" key="2">
    <citation type="submission" date="2021-01" db="EMBL/GenBank/DDBJ databases">
        <authorList>
            <person name="Schikora-Tamarit M.A."/>
        </authorList>
    </citation>
    <scope>NUCLEOTIDE SEQUENCE</scope>
    <source>
        <strain evidence="3">CBS6075</strain>
    </source>
</reference>
<dbReference type="Proteomes" id="UP000769157">
    <property type="component" value="Unassembled WGS sequence"/>
</dbReference>
<dbReference type="GO" id="GO:0009141">
    <property type="term" value="P:nucleoside triphosphate metabolic process"/>
    <property type="evidence" value="ECO:0007669"/>
    <property type="project" value="TreeGrafter"/>
</dbReference>
<protein>
    <submittedName>
        <fullName evidence="3">Uncharacterized protein</fullName>
    </submittedName>
</protein>
<evidence type="ECO:0000256" key="1">
    <source>
        <dbReference type="SAM" id="MobiDB-lite"/>
    </source>
</evidence>
<organism evidence="3 4">
    <name type="scientific">Ogataea philodendri</name>
    <dbReference type="NCBI Taxonomy" id="1378263"/>
    <lineage>
        <taxon>Eukaryota</taxon>
        <taxon>Fungi</taxon>
        <taxon>Dikarya</taxon>
        <taxon>Ascomycota</taxon>
        <taxon>Saccharomycotina</taxon>
        <taxon>Pichiomycetes</taxon>
        <taxon>Pichiales</taxon>
        <taxon>Pichiaceae</taxon>
        <taxon>Ogataea</taxon>
    </lineage>
</organism>
<feature type="compositionally biased region" description="Basic and acidic residues" evidence="1">
    <location>
        <begin position="622"/>
        <end position="639"/>
    </location>
</feature>
<dbReference type="SUPFAM" id="SSF53649">
    <property type="entry name" value="Alkaline phosphatase-like"/>
    <property type="match status" value="1"/>
</dbReference>
<evidence type="ECO:0000313" key="4">
    <source>
        <dbReference type="Proteomes" id="UP000769157"/>
    </source>
</evidence>
<keyword evidence="2" id="KW-0812">Transmembrane</keyword>
<dbReference type="PANTHER" id="PTHR10151">
    <property type="entry name" value="ECTONUCLEOTIDE PYROPHOSPHATASE/PHOSPHODIESTERASE"/>
    <property type="match status" value="1"/>
</dbReference>
<proteinExistence type="predicted"/>
<dbReference type="GO" id="GO:0017111">
    <property type="term" value="F:ribonucleoside triphosphate phosphatase activity"/>
    <property type="evidence" value="ECO:0007669"/>
    <property type="project" value="TreeGrafter"/>
</dbReference>
<sequence length="696" mass="78708">MASGFPVDVPVTNLDIDDENFEIDDYDDDNVSLDLQNLRPSPESAFGKLKTKFSNLLKTPRNEFQYLDTIEMFDRNRSESSFADVGDFAPPKKRSRKKLLFHLTLIGFVALLLLISYLLTHKQGHATIKSAVKPLLSNGTHQFYPSTILVSLDGFHPHYISLALTPFLSKLISGKGYGPPYMIPSNPTVTFVNHYTLVTGLKPSYHGIVSNRFYDSATNEAFVNTNNSIALQPQWWGGEPLWSTAARQGVSSAVHMWPGSEVDYSAQLNPMDVDKFNQSEVLSRKVERLMEWIDRPIETRPELMLSYVPTIDSLGHKYGVSGPELSKGLVYVDNFLESLYWNLEQRNLRDLVNVVIVSDHGMAPTSDDRLIYLDDLVELSKIEHTDGWPLFGLRPYAEYDVDSVYEELLQNREADPMKDHYSVHKKQDIETVLFGGKGPYDSRIAPIWVIPDVGYSITTHEDMAKKKHYTPKGVHGYNNTAMLMRSLFVGTGPYFESKLGESYKVVPFENTEVYNIVCESLNLSPNPNNGTLTSFLTLDHALPSDWTDSKTYPDTDFEVELMHSEATVDLLWGKKKSDSTEEQDKPEEQQEEPETKPEAAEQGDSQGADESDDESDDEENEDAKQGHKQGSKDDTKNDSSDDSISDGKDNDDEDEEEDDEDEEKPSGFSFHDLWHSIEETAEEIAEEVEDFIDDTF</sequence>
<dbReference type="InterPro" id="IPR002591">
    <property type="entry name" value="Phosphodiest/P_Trfase"/>
</dbReference>
<evidence type="ECO:0000256" key="2">
    <source>
        <dbReference type="SAM" id="Phobius"/>
    </source>
</evidence>
<feature type="compositionally biased region" description="Basic and acidic residues" evidence="1">
    <location>
        <begin position="575"/>
        <end position="599"/>
    </location>
</feature>
<feature type="region of interest" description="Disordered" evidence="1">
    <location>
        <begin position="572"/>
        <end position="676"/>
    </location>
</feature>
<comment type="caution">
    <text evidence="3">The sequence shown here is derived from an EMBL/GenBank/DDBJ whole genome shotgun (WGS) entry which is preliminary data.</text>
</comment>
<dbReference type="InterPro" id="IPR017850">
    <property type="entry name" value="Alkaline_phosphatase_core_sf"/>
</dbReference>
<dbReference type="AlphaFoldDB" id="A0A9P8NYB0"/>
<keyword evidence="2" id="KW-0472">Membrane</keyword>
<keyword evidence="2" id="KW-1133">Transmembrane helix</keyword>
<dbReference type="OrthoDB" id="415411at2759"/>
<dbReference type="GeneID" id="70238140"/>
<dbReference type="RefSeq" id="XP_046059099.1">
    <property type="nucleotide sequence ID" value="XM_046207435.1"/>
</dbReference>
<reference evidence="3" key="1">
    <citation type="journal article" date="2021" name="Open Biol.">
        <title>Shared evolutionary footprints suggest mitochondrial oxidative damage underlies multiple complex I losses in fungi.</title>
        <authorList>
            <person name="Schikora-Tamarit M.A."/>
            <person name="Marcet-Houben M."/>
            <person name="Nosek J."/>
            <person name="Gabaldon T."/>
        </authorList>
    </citation>
    <scope>NUCLEOTIDE SEQUENCE</scope>
    <source>
        <strain evidence="3">CBS6075</strain>
    </source>
</reference>
<gene>
    <name evidence="3" type="ORF">OGAPHI_006176</name>
</gene>
<dbReference type="EMBL" id="JAEUBE010000414">
    <property type="protein sequence ID" value="KAH3661995.1"/>
    <property type="molecule type" value="Genomic_DNA"/>
</dbReference>
<evidence type="ECO:0000313" key="3">
    <source>
        <dbReference type="EMBL" id="KAH3661995.1"/>
    </source>
</evidence>